<reference evidence="3 4" key="1">
    <citation type="journal article" date="2016" name="Mol. Biol. Evol.">
        <title>Comparative Genomics of Early-Diverging Mushroom-Forming Fungi Provides Insights into the Origins of Lignocellulose Decay Capabilities.</title>
        <authorList>
            <person name="Nagy L.G."/>
            <person name="Riley R."/>
            <person name="Tritt A."/>
            <person name="Adam C."/>
            <person name="Daum C."/>
            <person name="Floudas D."/>
            <person name="Sun H."/>
            <person name="Yadav J.S."/>
            <person name="Pangilinan J."/>
            <person name="Larsson K.H."/>
            <person name="Matsuura K."/>
            <person name="Barry K."/>
            <person name="Labutti K."/>
            <person name="Kuo R."/>
            <person name="Ohm R.A."/>
            <person name="Bhattacharya S.S."/>
            <person name="Shirouzu T."/>
            <person name="Yoshinaga Y."/>
            <person name="Martin F.M."/>
            <person name="Grigoriev I.V."/>
            <person name="Hibbett D.S."/>
        </authorList>
    </citation>
    <scope>NUCLEOTIDE SEQUENCE [LARGE SCALE GENOMIC DNA]</scope>
    <source>
        <strain evidence="3 4">HHB12029</strain>
    </source>
</reference>
<sequence length="240" mass="27023">MRETLAVLGATFDHLGEQTARVAKMGPAMDTAHQINALRKQLQRQEARQEARMREVEILLKDVLKTQIAEHLSGAVRAMVKEGIARRVEERVAEELTKKVPEKLKEQIEEHKKQLEDVRMALYNSEARRANALLRSNHLQEPLHALLTPSGTKSPLFPKDLATLFGASHSTARALLREYGLPIKEGEESPDAKARSRSREKGESRERMLNRFMSYIGVAFQMVPAPSITSAHTYPLIAQS</sequence>
<keyword evidence="4" id="KW-1185">Reference proteome</keyword>
<dbReference type="OrthoDB" id="3181072at2759"/>
<protein>
    <submittedName>
        <fullName evidence="3">Uncharacterized protein</fullName>
    </submittedName>
</protein>
<dbReference type="Proteomes" id="UP000077266">
    <property type="component" value="Unassembled WGS sequence"/>
</dbReference>
<accession>A0A165HAT8</accession>
<evidence type="ECO:0000313" key="4">
    <source>
        <dbReference type="Proteomes" id="UP000077266"/>
    </source>
</evidence>
<proteinExistence type="predicted"/>
<feature type="region of interest" description="Disordered" evidence="2">
    <location>
        <begin position="186"/>
        <end position="205"/>
    </location>
</feature>
<name>A0A165HAT8_EXIGL</name>
<evidence type="ECO:0000256" key="2">
    <source>
        <dbReference type="SAM" id="MobiDB-lite"/>
    </source>
</evidence>
<organism evidence="3 4">
    <name type="scientific">Exidia glandulosa HHB12029</name>
    <dbReference type="NCBI Taxonomy" id="1314781"/>
    <lineage>
        <taxon>Eukaryota</taxon>
        <taxon>Fungi</taxon>
        <taxon>Dikarya</taxon>
        <taxon>Basidiomycota</taxon>
        <taxon>Agaricomycotina</taxon>
        <taxon>Agaricomycetes</taxon>
        <taxon>Auriculariales</taxon>
        <taxon>Exidiaceae</taxon>
        <taxon>Exidia</taxon>
    </lineage>
</organism>
<evidence type="ECO:0000313" key="3">
    <source>
        <dbReference type="EMBL" id="KZV91691.1"/>
    </source>
</evidence>
<keyword evidence="1" id="KW-0175">Coiled coil</keyword>
<feature type="coiled-coil region" evidence="1">
    <location>
        <begin position="28"/>
        <end position="59"/>
    </location>
</feature>
<dbReference type="AlphaFoldDB" id="A0A165HAT8"/>
<dbReference type="STRING" id="1314781.A0A165HAT8"/>
<dbReference type="InParanoid" id="A0A165HAT8"/>
<evidence type="ECO:0000256" key="1">
    <source>
        <dbReference type="SAM" id="Coils"/>
    </source>
</evidence>
<dbReference type="EMBL" id="KV426022">
    <property type="protein sequence ID" value="KZV91691.1"/>
    <property type="molecule type" value="Genomic_DNA"/>
</dbReference>
<gene>
    <name evidence="3" type="ORF">EXIGLDRAFT_719085</name>
</gene>